<keyword evidence="16" id="KW-1185">Reference proteome</keyword>
<evidence type="ECO:0000256" key="13">
    <source>
        <dbReference type="RuleBase" id="RU364091"/>
    </source>
</evidence>
<evidence type="ECO:0000256" key="1">
    <source>
        <dbReference type="ARBA" id="ARBA00004651"/>
    </source>
</evidence>
<feature type="transmembrane region" description="Helical" evidence="13">
    <location>
        <begin position="84"/>
        <end position="113"/>
    </location>
</feature>
<dbReference type="GO" id="GO:0009306">
    <property type="term" value="P:protein secretion"/>
    <property type="evidence" value="ECO:0007669"/>
    <property type="project" value="InterPro"/>
</dbReference>
<name>A0A1R0F911_9HYPH</name>
<evidence type="ECO:0000256" key="6">
    <source>
        <dbReference type="ARBA" id="ARBA00022692"/>
    </source>
</evidence>
<feature type="transmembrane region" description="Helical" evidence="13">
    <location>
        <begin position="196"/>
        <end position="217"/>
    </location>
</feature>
<evidence type="ECO:0000256" key="11">
    <source>
        <dbReference type="ARBA" id="ARBA00023225"/>
    </source>
</evidence>
<dbReference type="InterPro" id="IPR029025">
    <property type="entry name" value="T3SS_substrate_exporter_C"/>
</dbReference>
<keyword evidence="5 13" id="KW-1003">Cell membrane</keyword>
<dbReference type="GO" id="GO:0005886">
    <property type="term" value="C:plasma membrane"/>
    <property type="evidence" value="ECO:0007669"/>
    <property type="project" value="UniProtKB-SubCell"/>
</dbReference>
<dbReference type="Gene3D" id="3.40.1690.10">
    <property type="entry name" value="secretion proteins EscU"/>
    <property type="match status" value="1"/>
</dbReference>
<comment type="caution">
    <text evidence="15">The sequence shown here is derived from an EMBL/GenBank/DDBJ whole genome shotgun (WGS) entry which is preliminary data.</text>
</comment>
<feature type="transmembrane region" description="Helical" evidence="13">
    <location>
        <begin position="149"/>
        <end position="168"/>
    </location>
</feature>
<keyword evidence="15" id="KW-0282">Flagellum</keyword>
<proteinExistence type="inferred from homology"/>
<dbReference type="Pfam" id="PF01312">
    <property type="entry name" value="Bac_export_2"/>
    <property type="match status" value="1"/>
</dbReference>
<dbReference type="Proteomes" id="UP000187344">
    <property type="component" value="Unassembled WGS sequence"/>
</dbReference>
<dbReference type="SUPFAM" id="SSF160544">
    <property type="entry name" value="EscU C-terminal domain-like"/>
    <property type="match status" value="1"/>
</dbReference>
<keyword evidence="15" id="KW-0969">Cilium</keyword>
<dbReference type="InterPro" id="IPR006135">
    <property type="entry name" value="T3SS_substrate_exporter"/>
</dbReference>
<dbReference type="EMBL" id="LXYT01000002">
    <property type="protein sequence ID" value="OLY43447.1"/>
    <property type="molecule type" value="Genomic_DNA"/>
</dbReference>
<sequence length="356" mass="39885">MAEDKPDKESQTEEPTEHKISKAEEKGNLPFSRELPTFAGLVGYSMIAIFIAFPAMSKLSNFLMQWIERPESWRLNGAEDAKHLLLLVGGHVGLALVPILVIIPVIGIAASMVQNAPRIIGERIRPQFSRISPAAGFSRIFGKAGFVEFLKSVAKLIGVSFIVYLSFFKGNTVFTDALGTVASALPEYIRSEVAKLLISFSVAVVAIAAFDFAWSRFSWRRQLRMSKQELKDEQKEIEGNPMVKARMRSLARDRIRRQMMNNVPKATVVVANPTHFSVALRYKPPADYAPVVVAKGQDILALRIREIAVEHDIPVIENIPLARALYKQVEVDQVIPQEFYQAVAELIRYINSQKIH</sequence>
<evidence type="ECO:0000256" key="12">
    <source>
        <dbReference type="ARBA" id="ARBA00025078"/>
    </source>
</evidence>
<comment type="similarity">
    <text evidence="2 13">Belongs to the type III secretion exporter family.</text>
</comment>
<keyword evidence="8 13" id="KW-0653">Protein transport</keyword>
<dbReference type="RefSeq" id="WP_075870297.1">
    <property type="nucleotide sequence ID" value="NZ_CALYQA010000001.1"/>
</dbReference>
<dbReference type="PANTHER" id="PTHR30531">
    <property type="entry name" value="FLAGELLAR BIOSYNTHETIC PROTEIN FLHB"/>
    <property type="match status" value="1"/>
</dbReference>
<accession>A0A1R0F911</accession>
<keyword evidence="10 13" id="KW-0472">Membrane</keyword>
<evidence type="ECO:0000256" key="8">
    <source>
        <dbReference type="ARBA" id="ARBA00022927"/>
    </source>
</evidence>
<dbReference type="FunFam" id="3.40.1690.10:FF:000001">
    <property type="entry name" value="Flagellar biosynthetic protein FlhB"/>
    <property type="match status" value="1"/>
</dbReference>
<evidence type="ECO:0000256" key="7">
    <source>
        <dbReference type="ARBA" id="ARBA00022795"/>
    </source>
</evidence>
<protein>
    <recommendedName>
        <fullName evidence="3 13">Flagellar biosynthetic protein FlhB</fullName>
    </recommendedName>
</protein>
<keyword evidence="9 13" id="KW-1133">Transmembrane helix</keyword>
<evidence type="ECO:0000256" key="9">
    <source>
        <dbReference type="ARBA" id="ARBA00022989"/>
    </source>
</evidence>
<dbReference type="Gene3D" id="6.10.250.2080">
    <property type="match status" value="1"/>
</dbReference>
<evidence type="ECO:0000256" key="5">
    <source>
        <dbReference type="ARBA" id="ARBA00022475"/>
    </source>
</evidence>
<evidence type="ECO:0000256" key="2">
    <source>
        <dbReference type="ARBA" id="ARBA00010690"/>
    </source>
</evidence>
<evidence type="ECO:0000313" key="15">
    <source>
        <dbReference type="EMBL" id="OLY43447.1"/>
    </source>
</evidence>
<dbReference type="OrthoDB" id="9807950at2"/>
<evidence type="ECO:0000256" key="14">
    <source>
        <dbReference type="SAM" id="MobiDB-lite"/>
    </source>
</evidence>
<gene>
    <name evidence="13" type="primary">flhB</name>
    <name evidence="15" type="ORF">PEB0149_008740</name>
</gene>
<dbReference type="GO" id="GO:0044780">
    <property type="term" value="P:bacterial-type flagellum assembly"/>
    <property type="evidence" value="ECO:0007669"/>
    <property type="project" value="InterPro"/>
</dbReference>
<keyword evidence="7 13" id="KW-1005">Bacterial flagellum biogenesis</keyword>
<dbReference type="PANTHER" id="PTHR30531:SF12">
    <property type="entry name" value="FLAGELLAR BIOSYNTHETIC PROTEIN FLHB"/>
    <property type="match status" value="1"/>
</dbReference>
<dbReference type="AlphaFoldDB" id="A0A1R0F911"/>
<reference evidence="15 16" key="1">
    <citation type="submission" date="2016-12" db="EMBL/GenBank/DDBJ databases">
        <title>Comparative genomics of Bartonella apis.</title>
        <authorList>
            <person name="Engel P."/>
        </authorList>
    </citation>
    <scope>NUCLEOTIDE SEQUENCE [LARGE SCALE GENOMIC DNA]</scope>
    <source>
        <strain evidence="15 16">PEB0149</strain>
    </source>
</reference>
<keyword evidence="4 13" id="KW-0813">Transport</keyword>
<dbReference type="PRINTS" id="PR00950">
    <property type="entry name" value="TYPE3IMSPROT"/>
</dbReference>
<keyword evidence="15" id="KW-0966">Cell projection</keyword>
<dbReference type="NCBIfam" id="TIGR00328">
    <property type="entry name" value="flhB"/>
    <property type="match status" value="1"/>
</dbReference>
<evidence type="ECO:0000256" key="4">
    <source>
        <dbReference type="ARBA" id="ARBA00022448"/>
    </source>
</evidence>
<feature type="transmembrane region" description="Helical" evidence="13">
    <location>
        <begin position="35"/>
        <end position="56"/>
    </location>
</feature>
<comment type="function">
    <text evidence="12 13">Required for formation of the rod structure in the basal body of the flagellar apparatus. Together with FliI and FliH, may constitute the export apparatus of flagellin.</text>
</comment>
<evidence type="ECO:0000256" key="3">
    <source>
        <dbReference type="ARBA" id="ARBA00021622"/>
    </source>
</evidence>
<evidence type="ECO:0000313" key="16">
    <source>
        <dbReference type="Proteomes" id="UP000187344"/>
    </source>
</evidence>
<feature type="region of interest" description="Disordered" evidence="14">
    <location>
        <begin position="1"/>
        <end position="25"/>
    </location>
</feature>
<keyword evidence="11 13" id="KW-1006">Bacterial flagellum protein export</keyword>
<keyword evidence="6 13" id="KW-0812">Transmembrane</keyword>
<organism evidence="15 16">
    <name type="scientific">Bartonella apis</name>
    <dbReference type="NCBI Taxonomy" id="1686310"/>
    <lineage>
        <taxon>Bacteria</taxon>
        <taxon>Pseudomonadati</taxon>
        <taxon>Pseudomonadota</taxon>
        <taxon>Alphaproteobacteria</taxon>
        <taxon>Hyphomicrobiales</taxon>
        <taxon>Bartonellaceae</taxon>
        <taxon>Bartonella</taxon>
    </lineage>
</organism>
<comment type="subcellular location">
    <subcellularLocation>
        <location evidence="1">Cell membrane</location>
        <topology evidence="1">Multi-pass membrane protein</topology>
    </subcellularLocation>
</comment>
<dbReference type="InterPro" id="IPR006136">
    <property type="entry name" value="FlhB"/>
</dbReference>
<evidence type="ECO:0000256" key="10">
    <source>
        <dbReference type="ARBA" id="ARBA00023136"/>
    </source>
</evidence>